<sequence>MARLIYGVEAKVCRTCPAWASQQEQAHLFESCLGSYAENAHMICV</sequence>
<keyword evidence="2" id="KW-1185">Reference proteome</keyword>
<dbReference type="RefSeq" id="WP_165991533.1">
    <property type="nucleotide sequence ID" value="NZ_JAMYZY010000009.1"/>
</dbReference>
<dbReference type="EMBL" id="JAMYZZ010000008">
    <property type="protein sequence ID" value="MCP1258290.1"/>
    <property type="molecule type" value="Genomic_DNA"/>
</dbReference>
<evidence type="ECO:0000313" key="1">
    <source>
        <dbReference type="EMBL" id="MCP1258290.1"/>
    </source>
</evidence>
<name>A0ABT1EZC3_9PROT</name>
<reference evidence="1 2" key="1">
    <citation type="submission" date="2022-06" db="EMBL/GenBank/DDBJ databases">
        <title>Acetobacer genomes from food samples.</title>
        <authorList>
            <person name="Sombolestani A."/>
        </authorList>
    </citation>
    <scope>NUCLEOTIDE SEQUENCE [LARGE SCALE GENOMIC DNA]</scope>
    <source>
        <strain evidence="1 2">R-83285</strain>
    </source>
</reference>
<comment type="caution">
    <text evidence="1">The sequence shown here is derived from an EMBL/GenBank/DDBJ whole genome shotgun (WGS) entry which is preliminary data.</text>
</comment>
<organism evidence="1 2">
    <name type="scientific">Acetobacter lambici</name>
    <dbReference type="NCBI Taxonomy" id="1332824"/>
    <lineage>
        <taxon>Bacteria</taxon>
        <taxon>Pseudomonadati</taxon>
        <taxon>Pseudomonadota</taxon>
        <taxon>Alphaproteobacteria</taxon>
        <taxon>Acetobacterales</taxon>
        <taxon>Acetobacteraceae</taxon>
        <taxon>Acetobacter</taxon>
    </lineage>
</organism>
<dbReference type="Proteomes" id="UP001523528">
    <property type="component" value="Unassembled WGS sequence"/>
</dbReference>
<proteinExistence type="predicted"/>
<evidence type="ECO:0008006" key="3">
    <source>
        <dbReference type="Google" id="ProtNLM"/>
    </source>
</evidence>
<protein>
    <recommendedName>
        <fullName evidence="3">Transposase</fullName>
    </recommendedName>
</protein>
<gene>
    <name evidence="1" type="ORF">NKW50_06770</name>
</gene>
<evidence type="ECO:0000313" key="2">
    <source>
        <dbReference type="Proteomes" id="UP001523528"/>
    </source>
</evidence>
<accession>A0ABT1EZC3</accession>